<evidence type="ECO:0000256" key="2">
    <source>
        <dbReference type="ARBA" id="ARBA00010993"/>
    </source>
</evidence>
<dbReference type="RefSeq" id="XP_005711972.1">
    <property type="nucleotide sequence ID" value="XM_005711915.1"/>
</dbReference>
<evidence type="ECO:0000256" key="4">
    <source>
        <dbReference type="ARBA" id="ARBA00022475"/>
    </source>
</evidence>
<keyword evidence="7" id="KW-0406">Ion transport</keyword>
<feature type="transmembrane region" description="Helical" evidence="10">
    <location>
        <begin position="760"/>
        <end position="779"/>
    </location>
</feature>
<feature type="transmembrane region" description="Helical" evidence="10">
    <location>
        <begin position="731"/>
        <end position="748"/>
    </location>
</feature>
<dbReference type="STRING" id="2769.R7Q0Y4"/>
<dbReference type="Gene3D" id="1.10.287.570">
    <property type="entry name" value="Helical hairpin bin"/>
    <property type="match status" value="1"/>
</dbReference>
<feature type="transmembrane region" description="Helical" evidence="10">
    <location>
        <begin position="473"/>
        <end position="493"/>
    </location>
</feature>
<dbReference type="OrthoDB" id="1735926at2759"/>
<sequence length="807" mass="89788">MCNQSSTSSACIPPAATSASTLRHRSPPALLCEIEPLPVKSVADEIRGHKDLHRVAQTAPLLLNLPPAPPRRILRLLLNHLVDAGQIPATAINEAVHALFGEPNSSAPNNSCAQNSEDAFDTLHQRPPGLPLDADNNSRDPQTSRDTNFRHPADQLPGHWHKNVLGSGFIIPFARLNALNTCDRCVVAIARLTSSCNLGVANGSLVRFVVLVLGPVKELKETKTPFEIARTLSAMFQDDQFYSDARLASSDGHFRDAIRKYLARETNPDPSEQAPSPESIIDKTFARTGKFAGGLIADVRRRYKPSVYKSDWTDGVKDPRSLLKYLSTTVWLFFAIIMPTIAFGALDDDNTDANIGVIETIVSQAFAGLTFATFAGQPLTIVMTTAPITVFIDVLFSWCKTLEIPFLPFYAWTGLWTALILLVLVVTDACYVMKYCGHFTEEIFATLIAALFVSEYIKPLIHVYEDSPTDVFLLAFLLATGTFLIAMALLNFRRSFLLKPIIRQLLSDFGVPISILAMTAVRRIFLDVEAEPLKVPDRIGIVTTSGRSWLVPLFDIQIQYIFLAAVSGALLATLFFLDQNISSMLVNKPENKLKQGPGYYLDLVVVSIIIVVQSVFGMPWTHAALPHSPLHARQLADVEEYEQHGRRYERVIKARETRITGFVTHVFIGLSILAKDALGLIPLSVLYGFFLFLGVGTLDGIAFWDRILLLFTQSEKYPPNHYVRRVKISRIHLYTFVQVLLLVLLWFVKSNFYLGDTVFNTGLLFPFIIALFIPIRLYILPRIFTPAELHALSMEEEENVSDSGITC</sequence>
<protein>
    <submittedName>
        <fullName evidence="12">Putative sodium bicarbonate cotransporter</fullName>
    </submittedName>
</protein>
<dbReference type="PANTHER" id="PTHR11453:SF127">
    <property type="entry name" value="SOLUTE CARRIER FAMILY 4 MEMBER 11"/>
    <property type="match status" value="1"/>
</dbReference>
<feature type="domain" description="Bicarbonate transporter-like transmembrane" evidence="11">
    <location>
        <begin position="469"/>
        <end position="795"/>
    </location>
</feature>
<name>R7Q0Y4_CHOCR</name>
<keyword evidence="4" id="KW-1003">Cell membrane</keyword>
<feature type="transmembrane region" description="Helical" evidence="10">
    <location>
        <begin position="325"/>
        <end position="346"/>
    </location>
</feature>
<keyword evidence="13" id="KW-1185">Reference proteome</keyword>
<dbReference type="GO" id="GO:0005886">
    <property type="term" value="C:plasma membrane"/>
    <property type="evidence" value="ECO:0007669"/>
    <property type="project" value="UniProtKB-SubCell"/>
</dbReference>
<dbReference type="Gramene" id="CDF32307">
    <property type="protein sequence ID" value="CDF32307"/>
    <property type="gene ID" value="CHC_T00008463001"/>
</dbReference>
<dbReference type="InterPro" id="IPR011531">
    <property type="entry name" value="HCO3_transpt-like_TM_dom"/>
</dbReference>
<dbReference type="GO" id="GO:0005452">
    <property type="term" value="F:solute:inorganic anion antiporter activity"/>
    <property type="evidence" value="ECO:0007669"/>
    <property type="project" value="InterPro"/>
</dbReference>
<proteinExistence type="inferred from homology"/>
<keyword evidence="6 10" id="KW-1133">Transmembrane helix</keyword>
<evidence type="ECO:0000256" key="10">
    <source>
        <dbReference type="SAM" id="Phobius"/>
    </source>
</evidence>
<dbReference type="GO" id="GO:0006820">
    <property type="term" value="P:monoatomic anion transport"/>
    <property type="evidence" value="ECO:0007669"/>
    <property type="project" value="InterPro"/>
</dbReference>
<reference evidence="13" key="1">
    <citation type="journal article" date="2013" name="Proc. Natl. Acad. Sci. U.S.A.">
        <title>Genome structure and metabolic features in the red seaweed Chondrus crispus shed light on evolution of the Archaeplastida.</title>
        <authorList>
            <person name="Collen J."/>
            <person name="Porcel B."/>
            <person name="Carre W."/>
            <person name="Ball S.G."/>
            <person name="Chaparro C."/>
            <person name="Tonon T."/>
            <person name="Barbeyron T."/>
            <person name="Michel G."/>
            <person name="Noel B."/>
            <person name="Valentin K."/>
            <person name="Elias M."/>
            <person name="Artiguenave F."/>
            <person name="Arun A."/>
            <person name="Aury J.M."/>
            <person name="Barbosa-Neto J.F."/>
            <person name="Bothwell J.H."/>
            <person name="Bouget F.Y."/>
            <person name="Brillet L."/>
            <person name="Cabello-Hurtado F."/>
            <person name="Capella-Gutierrez S."/>
            <person name="Charrier B."/>
            <person name="Cladiere L."/>
            <person name="Cock J.M."/>
            <person name="Coelho S.M."/>
            <person name="Colleoni C."/>
            <person name="Czjzek M."/>
            <person name="Da Silva C."/>
            <person name="Delage L."/>
            <person name="Denoeud F."/>
            <person name="Deschamps P."/>
            <person name="Dittami S.M."/>
            <person name="Gabaldon T."/>
            <person name="Gachon C.M."/>
            <person name="Groisillier A."/>
            <person name="Herve C."/>
            <person name="Jabbari K."/>
            <person name="Katinka M."/>
            <person name="Kloareg B."/>
            <person name="Kowalczyk N."/>
            <person name="Labadie K."/>
            <person name="Leblanc C."/>
            <person name="Lopez P.J."/>
            <person name="McLachlan D.H."/>
            <person name="Meslet-Cladiere L."/>
            <person name="Moustafa A."/>
            <person name="Nehr Z."/>
            <person name="Nyvall Collen P."/>
            <person name="Panaud O."/>
            <person name="Partensky F."/>
            <person name="Poulain J."/>
            <person name="Rensing S.A."/>
            <person name="Rousvoal S."/>
            <person name="Samson G."/>
            <person name="Symeonidi A."/>
            <person name="Weissenbach J."/>
            <person name="Zambounis A."/>
            <person name="Wincker P."/>
            <person name="Boyen C."/>
        </authorList>
    </citation>
    <scope>NUCLEOTIDE SEQUENCE [LARGE SCALE GENOMIC DNA]</scope>
    <source>
        <strain evidence="13">cv. Stackhouse</strain>
    </source>
</reference>
<evidence type="ECO:0000256" key="5">
    <source>
        <dbReference type="ARBA" id="ARBA00022692"/>
    </source>
</evidence>
<evidence type="ECO:0000256" key="8">
    <source>
        <dbReference type="ARBA" id="ARBA00023136"/>
    </source>
</evidence>
<evidence type="ECO:0000313" key="12">
    <source>
        <dbReference type="EMBL" id="CDF32307.1"/>
    </source>
</evidence>
<comment type="subcellular location">
    <subcellularLocation>
        <location evidence="1">Cell membrane</location>
        <topology evidence="1">Multi-pass membrane protein</topology>
    </subcellularLocation>
</comment>
<dbReference type="GO" id="GO:0050801">
    <property type="term" value="P:monoatomic ion homeostasis"/>
    <property type="evidence" value="ECO:0007669"/>
    <property type="project" value="TreeGrafter"/>
</dbReference>
<feature type="domain" description="Bicarbonate transporter-like transmembrane" evidence="11">
    <location>
        <begin position="291"/>
        <end position="468"/>
    </location>
</feature>
<dbReference type="InterPro" id="IPR003020">
    <property type="entry name" value="HCO3_transpt_euk"/>
</dbReference>
<feature type="transmembrane region" description="Helical" evidence="10">
    <location>
        <begin position="685"/>
        <end position="711"/>
    </location>
</feature>
<evidence type="ECO:0000259" key="11">
    <source>
        <dbReference type="Pfam" id="PF00955"/>
    </source>
</evidence>
<keyword evidence="5 10" id="KW-0812">Transmembrane</keyword>
<feature type="transmembrane region" description="Helical" evidence="10">
    <location>
        <begin position="558"/>
        <end position="577"/>
    </location>
</feature>
<gene>
    <name evidence="12" type="ORF">CHC_T00008463001</name>
</gene>
<comment type="similarity">
    <text evidence="2">Belongs to the anion exchanger (TC 2.A.31) family.</text>
</comment>
<dbReference type="OMA" id="AIFHWIV"/>
<dbReference type="KEGG" id="ccp:CHC_T00008463001"/>
<evidence type="ECO:0000256" key="3">
    <source>
        <dbReference type="ARBA" id="ARBA00022448"/>
    </source>
</evidence>
<dbReference type="EMBL" id="HG001469">
    <property type="protein sequence ID" value="CDF32307.1"/>
    <property type="molecule type" value="Genomic_DNA"/>
</dbReference>
<dbReference type="Gene3D" id="3.40.930.10">
    <property type="entry name" value="Mannitol-specific EII, Chain A"/>
    <property type="match status" value="1"/>
</dbReference>
<feature type="transmembrane region" description="Helical" evidence="10">
    <location>
        <begin position="379"/>
        <end position="398"/>
    </location>
</feature>
<dbReference type="InterPro" id="IPR016152">
    <property type="entry name" value="PTrfase/Anion_transptr"/>
</dbReference>
<feature type="region of interest" description="Disordered" evidence="9">
    <location>
        <begin position="121"/>
        <end position="156"/>
    </location>
</feature>
<keyword evidence="3" id="KW-0813">Transport</keyword>
<feature type="transmembrane region" description="Helical" evidence="10">
    <location>
        <begin position="352"/>
        <end position="372"/>
    </location>
</feature>
<evidence type="ECO:0000313" key="13">
    <source>
        <dbReference type="Proteomes" id="UP000012073"/>
    </source>
</evidence>
<feature type="compositionally biased region" description="Polar residues" evidence="9">
    <location>
        <begin position="1"/>
        <end position="10"/>
    </location>
</feature>
<dbReference type="PRINTS" id="PR01231">
    <property type="entry name" value="HCO3TRNSPORT"/>
</dbReference>
<evidence type="ECO:0000256" key="6">
    <source>
        <dbReference type="ARBA" id="ARBA00022989"/>
    </source>
</evidence>
<dbReference type="SUPFAM" id="SSF55804">
    <property type="entry name" value="Phoshotransferase/anion transport protein"/>
    <property type="match status" value="1"/>
</dbReference>
<accession>R7Q0Y4</accession>
<feature type="region of interest" description="Disordered" evidence="9">
    <location>
        <begin position="1"/>
        <end position="20"/>
    </location>
</feature>
<evidence type="ECO:0000256" key="9">
    <source>
        <dbReference type="SAM" id="MobiDB-lite"/>
    </source>
</evidence>
<dbReference type="PANTHER" id="PTHR11453">
    <property type="entry name" value="ANION EXCHANGE PROTEIN"/>
    <property type="match status" value="1"/>
</dbReference>
<keyword evidence="8 10" id="KW-0472">Membrane</keyword>
<evidence type="ECO:0000256" key="7">
    <source>
        <dbReference type="ARBA" id="ARBA00023065"/>
    </source>
</evidence>
<dbReference type="Proteomes" id="UP000012073">
    <property type="component" value="Unassembled WGS sequence"/>
</dbReference>
<feature type="transmembrane region" description="Helical" evidence="10">
    <location>
        <begin position="598"/>
        <end position="620"/>
    </location>
</feature>
<dbReference type="Pfam" id="PF00955">
    <property type="entry name" value="HCO3_cotransp"/>
    <property type="match status" value="2"/>
</dbReference>
<dbReference type="GeneID" id="17319684"/>
<feature type="transmembrane region" description="Helical" evidence="10">
    <location>
        <begin position="443"/>
        <end position="461"/>
    </location>
</feature>
<organism evidence="12 13">
    <name type="scientific">Chondrus crispus</name>
    <name type="common">Carrageen Irish moss</name>
    <name type="synonym">Polymorpha crispa</name>
    <dbReference type="NCBI Taxonomy" id="2769"/>
    <lineage>
        <taxon>Eukaryota</taxon>
        <taxon>Rhodophyta</taxon>
        <taxon>Florideophyceae</taxon>
        <taxon>Rhodymeniophycidae</taxon>
        <taxon>Gigartinales</taxon>
        <taxon>Gigartinaceae</taxon>
        <taxon>Chondrus</taxon>
    </lineage>
</organism>
<feature type="transmembrane region" description="Helical" evidence="10">
    <location>
        <begin position="410"/>
        <end position="431"/>
    </location>
</feature>
<dbReference type="PhylomeDB" id="R7Q0Y4"/>
<evidence type="ECO:0000256" key="1">
    <source>
        <dbReference type="ARBA" id="ARBA00004651"/>
    </source>
</evidence>
<dbReference type="AlphaFoldDB" id="R7Q0Y4"/>